<comment type="catalytic activity">
    <reaction evidence="12">
        <text>L-valine + 2-oxoglutarate = 3-methyl-2-oxobutanoate + L-glutamate</text>
        <dbReference type="Rhea" id="RHEA:24813"/>
        <dbReference type="ChEBI" id="CHEBI:11851"/>
        <dbReference type="ChEBI" id="CHEBI:16810"/>
        <dbReference type="ChEBI" id="CHEBI:29985"/>
        <dbReference type="ChEBI" id="CHEBI:57762"/>
        <dbReference type="EC" id="2.6.1.42"/>
    </reaction>
</comment>
<dbReference type="FunFam" id="3.30.470.10:FF:000002">
    <property type="entry name" value="Branched-chain-amino-acid aminotransferase"/>
    <property type="match status" value="1"/>
</dbReference>
<dbReference type="PANTHER" id="PTHR11825">
    <property type="entry name" value="SUBGROUP IIII AMINOTRANSFERASE"/>
    <property type="match status" value="1"/>
</dbReference>
<evidence type="ECO:0000256" key="11">
    <source>
        <dbReference type="ARBA" id="ARBA00023304"/>
    </source>
</evidence>
<dbReference type="GO" id="GO:0004084">
    <property type="term" value="F:branched-chain-amino-acid transaminase activity"/>
    <property type="evidence" value="ECO:0007669"/>
    <property type="project" value="UniProtKB-EC"/>
</dbReference>
<evidence type="ECO:0000256" key="14">
    <source>
        <dbReference type="ARBA" id="ARBA00049229"/>
    </source>
</evidence>
<dbReference type="InterPro" id="IPR043131">
    <property type="entry name" value="BCAT-like_N"/>
</dbReference>
<feature type="modified residue" description="N6-(pyridoxal phosphate)lysine" evidence="15">
    <location>
        <position position="195"/>
    </location>
</feature>
<evidence type="ECO:0000256" key="1">
    <source>
        <dbReference type="ARBA" id="ARBA00001933"/>
    </source>
</evidence>
<evidence type="ECO:0000313" key="16">
    <source>
        <dbReference type="EMBL" id="MCQ4815060.1"/>
    </source>
</evidence>
<dbReference type="Proteomes" id="UP001205919">
    <property type="component" value="Unassembled WGS sequence"/>
</dbReference>
<reference evidence="16 17" key="1">
    <citation type="submission" date="2022-06" db="EMBL/GenBank/DDBJ databases">
        <title>Isolation of gut microbiota from human fecal samples.</title>
        <authorList>
            <person name="Pamer E.G."/>
            <person name="Barat B."/>
            <person name="Waligurski E."/>
            <person name="Medina S."/>
            <person name="Paddock L."/>
            <person name="Mostad J."/>
        </authorList>
    </citation>
    <scope>NUCLEOTIDE SEQUENCE [LARGE SCALE GENOMIC DNA]</scope>
    <source>
        <strain evidence="16 17">DFI.9.90</strain>
    </source>
</reference>
<dbReference type="NCBIfam" id="TIGR01123">
    <property type="entry name" value="ilvE_II"/>
    <property type="match status" value="1"/>
</dbReference>
<keyword evidence="11" id="KW-0100">Branched-chain amino acid biosynthesis</keyword>
<comment type="pathway">
    <text evidence="2">Amino-acid biosynthesis; L-isoleucine biosynthesis; L-isoleucine from 2-oxobutanoate: step 4/4.</text>
</comment>
<protein>
    <recommendedName>
        <fullName evidence="6">branched-chain-amino-acid transaminase</fullName>
        <ecNumber evidence="6">2.6.1.42</ecNumber>
    </recommendedName>
</protein>
<dbReference type="CDD" id="cd01557">
    <property type="entry name" value="BCAT_beta_family"/>
    <property type="match status" value="1"/>
</dbReference>
<accession>A0AAW5K2M4</accession>
<name>A0AAW5K2M4_9BACT</name>
<organism evidence="16 17">
    <name type="scientific">Cloacibacillus evryensis</name>
    <dbReference type="NCBI Taxonomy" id="508460"/>
    <lineage>
        <taxon>Bacteria</taxon>
        <taxon>Thermotogati</taxon>
        <taxon>Synergistota</taxon>
        <taxon>Synergistia</taxon>
        <taxon>Synergistales</taxon>
        <taxon>Synergistaceae</taxon>
        <taxon>Cloacibacillus</taxon>
    </lineage>
</organism>
<comment type="catalytic activity">
    <reaction evidence="13">
        <text>L-isoleucine + 2-oxoglutarate = (S)-3-methyl-2-oxopentanoate + L-glutamate</text>
        <dbReference type="Rhea" id="RHEA:24801"/>
        <dbReference type="ChEBI" id="CHEBI:16810"/>
        <dbReference type="ChEBI" id="CHEBI:29985"/>
        <dbReference type="ChEBI" id="CHEBI:35146"/>
        <dbReference type="ChEBI" id="CHEBI:58045"/>
        <dbReference type="EC" id="2.6.1.42"/>
    </reaction>
</comment>
<dbReference type="AlphaFoldDB" id="A0AAW5K2M4"/>
<dbReference type="InterPro" id="IPR001544">
    <property type="entry name" value="Aminotrans_IV"/>
</dbReference>
<comment type="pathway">
    <text evidence="3">Amino-acid biosynthesis; L-valine biosynthesis; L-valine from pyruvate: step 4/4.</text>
</comment>
<keyword evidence="10" id="KW-0663">Pyridoxal phosphate</keyword>
<dbReference type="NCBIfam" id="NF009897">
    <property type="entry name" value="PRK13357.1"/>
    <property type="match status" value="1"/>
</dbReference>
<proteinExistence type="inferred from homology"/>
<gene>
    <name evidence="16" type="ORF">NE630_11520</name>
</gene>
<evidence type="ECO:0000313" key="17">
    <source>
        <dbReference type="Proteomes" id="UP001205919"/>
    </source>
</evidence>
<comment type="catalytic activity">
    <reaction evidence="14">
        <text>L-leucine + 2-oxoglutarate = 4-methyl-2-oxopentanoate + L-glutamate</text>
        <dbReference type="Rhea" id="RHEA:18321"/>
        <dbReference type="ChEBI" id="CHEBI:16810"/>
        <dbReference type="ChEBI" id="CHEBI:17865"/>
        <dbReference type="ChEBI" id="CHEBI:29985"/>
        <dbReference type="ChEBI" id="CHEBI:57427"/>
        <dbReference type="EC" id="2.6.1.42"/>
    </reaction>
</comment>
<evidence type="ECO:0000256" key="6">
    <source>
        <dbReference type="ARBA" id="ARBA00013053"/>
    </source>
</evidence>
<keyword evidence="17" id="KW-1185">Reference proteome</keyword>
<comment type="caution">
    <text evidence="16">The sequence shown here is derived from an EMBL/GenBank/DDBJ whole genome shotgun (WGS) entry which is preliminary data.</text>
</comment>
<evidence type="ECO:0000256" key="10">
    <source>
        <dbReference type="ARBA" id="ARBA00022898"/>
    </source>
</evidence>
<evidence type="ECO:0000256" key="13">
    <source>
        <dbReference type="ARBA" id="ARBA00048798"/>
    </source>
</evidence>
<keyword evidence="9 16" id="KW-0808">Transferase</keyword>
<evidence type="ECO:0000256" key="9">
    <source>
        <dbReference type="ARBA" id="ARBA00022679"/>
    </source>
</evidence>
<comment type="similarity">
    <text evidence="5">Belongs to the class-IV pyridoxal-phosphate-dependent aminotransferase family.</text>
</comment>
<evidence type="ECO:0000256" key="5">
    <source>
        <dbReference type="ARBA" id="ARBA00009320"/>
    </source>
</evidence>
<dbReference type="PIRSF" id="PIRSF006468">
    <property type="entry name" value="BCAT1"/>
    <property type="match status" value="1"/>
</dbReference>
<keyword evidence="7 16" id="KW-0032">Aminotransferase</keyword>
<dbReference type="RefSeq" id="WP_256182125.1">
    <property type="nucleotide sequence ID" value="NZ_DBEWVB010000009.1"/>
</dbReference>
<evidence type="ECO:0000256" key="12">
    <source>
        <dbReference type="ARBA" id="ARBA00048212"/>
    </source>
</evidence>
<evidence type="ECO:0000256" key="3">
    <source>
        <dbReference type="ARBA" id="ARBA00004931"/>
    </source>
</evidence>
<dbReference type="GO" id="GO:0008652">
    <property type="term" value="P:amino acid biosynthetic process"/>
    <property type="evidence" value="ECO:0007669"/>
    <property type="project" value="UniProtKB-KW"/>
</dbReference>
<evidence type="ECO:0000256" key="2">
    <source>
        <dbReference type="ARBA" id="ARBA00004824"/>
    </source>
</evidence>
<dbReference type="InterPro" id="IPR033939">
    <property type="entry name" value="BCAT_family"/>
</dbReference>
<evidence type="ECO:0000256" key="15">
    <source>
        <dbReference type="PIRSR" id="PIRSR006468-1"/>
    </source>
</evidence>
<evidence type="ECO:0000256" key="4">
    <source>
        <dbReference type="ARBA" id="ARBA00005072"/>
    </source>
</evidence>
<dbReference type="Pfam" id="PF01063">
    <property type="entry name" value="Aminotran_4"/>
    <property type="match status" value="1"/>
</dbReference>
<dbReference type="EMBL" id="JANFYT010000026">
    <property type="protein sequence ID" value="MCQ4815060.1"/>
    <property type="molecule type" value="Genomic_DNA"/>
</dbReference>
<comment type="cofactor">
    <cofactor evidence="1">
        <name>pyridoxal 5'-phosphate</name>
        <dbReference type="ChEBI" id="CHEBI:597326"/>
    </cofactor>
</comment>
<keyword evidence="8" id="KW-0028">Amino-acid biosynthesis</keyword>
<dbReference type="Gene3D" id="3.30.470.10">
    <property type="match status" value="1"/>
</dbReference>
<evidence type="ECO:0000256" key="7">
    <source>
        <dbReference type="ARBA" id="ARBA00022576"/>
    </source>
</evidence>
<evidence type="ECO:0000256" key="8">
    <source>
        <dbReference type="ARBA" id="ARBA00022605"/>
    </source>
</evidence>
<comment type="pathway">
    <text evidence="4">Amino-acid biosynthesis; L-leucine biosynthesis; L-leucine from 3-methyl-2-oxobutanoate: step 4/4.</text>
</comment>
<dbReference type="GO" id="GO:0009082">
    <property type="term" value="P:branched-chain amino acid biosynthetic process"/>
    <property type="evidence" value="ECO:0007669"/>
    <property type="project" value="UniProtKB-KW"/>
</dbReference>
<dbReference type="InterPro" id="IPR043132">
    <property type="entry name" value="BCAT-like_C"/>
</dbReference>
<dbReference type="Gene3D" id="3.20.10.10">
    <property type="entry name" value="D-amino Acid Aminotransferase, subunit A, domain 2"/>
    <property type="match status" value="1"/>
</dbReference>
<dbReference type="PANTHER" id="PTHR11825:SF44">
    <property type="entry name" value="BRANCHED-CHAIN-AMINO-ACID AMINOTRANSFERASE"/>
    <property type="match status" value="1"/>
</dbReference>
<dbReference type="EC" id="2.6.1.42" evidence="6"/>
<dbReference type="InterPro" id="IPR036038">
    <property type="entry name" value="Aminotransferase-like"/>
</dbReference>
<dbReference type="InterPro" id="IPR005786">
    <property type="entry name" value="B_amino_transII"/>
</dbReference>
<sequence length="356" mass="39640">MAEIRIEKTAHPKEKPDSDKLSFGKYFTDHMFVMNYEKGKGWFNPRVVPFAPFEISPAAMVLHYAPEIFEGLKAYRTPDGTVQLFRPQENIDRMNRSAERMCLPQIDPELFMKGLLTLVKTDQDWVPSGADTTLYIRPFLFATDEKLGVHAPSKCTFAIILSPVGPYFPEGVNPVKIFIEKEDVRAVRGGTGFAKCGGNYAGSLRAGERAEAKGFAQVLWLDGVEKKYVEEGGGMNIMFKIKGKVVTPALLGTVLPGITRKSVIEMLKSWGVEVEERLVTLEEILEGIKNGDVEEAWCTGTAAVISPIGEFATEDETYPIGEFKSGPLALKLYHSLTDLQFGRSEDKFGWTVRVAR</sequence>
<dbReference type="SUPFAM" id="SSF56752">
    <property type="entry name" value="D-aminoacid aminotransferase-like PLP-dependent enzymes"/>
    <property type="match status" value="1"/>
</dbReference>